<gene>
    <name evidence="2" type="ORF">R1CP_32740</name>
</gene>
<dbReference type="SUPFAM" id="SSF53474">
    <property type="entry name" value="alpha/beta-Hydrolases"/>
    <property type="match status" value="1"/>
</dbReference>
<evidence type="ECO:0000313" key="2">
    <source>
        <dbReference type="EMBL" id="ANS31171.1"/>
    </source>
</evidence>
<dbReference type="GO" id="GO:0003824">
    <property type="term" value="F:catalytic activity"/>
    <property type="evidence" value="ECO:0007669"/>
    <property type="project" value="UniProtKB-ARBA"/>
</dbReference>
<evidence type="ECO:0000259" key="1">
    <source>
        <dbReference type="Pfam" id="PF12697"/>
    </source>
</evidence>
<protein>
    <recommendedName>
        <fullName evidence="1">AB hydrolase-1 domain-containing protein</fullName>
    </recommendedName>
</protein>
<dbReference type="EMBL" id="CP009111">
    <property type="protein sequence ID" value="ANS31171.1"/>
    <property type="molecule type" value="Genomic_DNA"/>
</dbReference>
<dbReference type="Pfam" id="PF12697">
    <property type="entry name" value="Abhydrolase_6"/>
    <property type="match status" value="1"/>
</dbReference>
<evidence type="ECO:0000313" key="3">
    <source>
        <dbReference type="Proteomes" id="UP000186108"/>
    </source>
</evidence>
<dbReference type="Gene3D" id="3.40.50.1820">
    <property type="entry name" value="alpha/beta hydrolase"/>
    <property type="match status" value="1"/>
</dbReference>
<dbReference type="RefSeq" id="WP_065493319.1">
    <property type="nucleotide sequence ID" value="NZ_CP009111.1"/>
</dbReference>
<reference evidence="2 3" key="1">
    <citation type="submission" date="2014-07" db="EMBL/GenBank/DDBJ databases">
        <authorList>
            <person name="Zhang J.E."/>
            <person name="Yang H."/>
            <person name="Guo J."/>
            <person name="Deng Z."/>
            <person name="Luo H."/>
            <person name="Luo M."/>
            <person name="Zhao B."/>
        </authorList>
    </citation>
    <scope>NUCLEOTIDE SEQUENCE [LARGE SCALE GENOMIC DNA]</scope>
    <source>
        <strain evidence="2 3">1CP</strain>
    </source>
</reference>
<dbReference type="Proteomes" id="UP000186108">
    <property type="component" value="Chromosome"/>
</dbReference>
<dbReference type="InterPro" id="IPR029058">
    <property type="entry name" value="AB_hydrolase_fold"/>
</dbReference>
<organism evidence="2 3">
    <name type="scientific">Rhodococcus opacus</name>
    <name type="common">Nocardia opaca</name>
    <dbReference type="NCBI Taxonomy" id="37919"/>
    <lineage>
        <taxon>Bacteria</taxon>
        <taxon>Bacillati</taxon>
        <taxon>Actinomycetota</taxon>
        <taxon>Actinomycetes</taxon>
        <taxon>Mycobacteriales</taxon>
        <taxon>Nocardiaceae</taxon>
        <taxon>Rhodococcus</taxon>
    </lineage>
</organism>
<accession>A0A1B1KEX8</accession>
<name>A0A1B1KEX8_RHOOP</name>
<proteinExistence type="predicted"/>
<dbReference type="PANTHER" id="PTHR43433:SF4">
    <property type="entry name" value="NON-HEME CHLOROPEROXIDASE-RELATED"/>
    <property type="match status" value="1"/>
</dbReference>
<feature type="domain" description="AB hydrolase-1" evidence="1">
    <location>
        <begin position="41"/>
        <end position="221"/>
    </location>
</feature>
<dbReference type="InterPro" id="IPR000073">
    <property type="entry name" value="AB_hydrolase_1"/>
</dbReference>
<dbReference type="PANTHER" id="PTHR43433">
    <property type="entry name" value="HYDROLASE, ALPHA/BETA FOLD FAMILY PROTEIN"/>
    <property type="match status" value="1"/>
</dbReference>
<dbReference type="AlphaFoldDB" id="A0A1B1KEX8"/>
<sequence>MGQPPVVLVPGMLCDADLWSDVRTRLAAPTVNAVIDAPTIRGMAEQVLSCVPGKFILAGLSLGAIVGFEVLRLAPDKVAGFCALSTNAAAPTKTQKQQWTDLARRTQAGDFAGVVATSILPHMFATATPPTQLQQRFLAMADRVGPEVFVAQLAAQHTRRSAFAALTQARCPTLVISADADRLCPPTYHHSIAASVEYSCFASLPGAGHLSTWERPGDIAALIHDWLPATTTQELTCQKF</sequence>
<dbReference type="InterPro" id="IPR050471">
    <property type="entry name" value="AB_hydrolase"/>
</dbReference>